<comment type="caution">
    <text evidence="1">The sequence shown here is derived from an EMBL/GenBank/DDBJ whole genome shotgun (WGS) entry which is preliminary data.</text>
</comment>
<accession>A0A645C390</accession>
<name>A0A645C390_9ZZZZ</name>
<evidence type="ECO:0000313" key="1">
    <source>
        <dbReference type="EMBL" id="MPM72089.1"/>
    </source>
</evidence>
<reference evidence="1" key="1">
    <citation type="submission" date="2019-08" db="EMBL/GenBank/DDBJ databases">
        <authorList>
            <person name="Kucharzyk K."/>
            <person name="Murdoch R.W."/>
            <person name="Higgins S."/>
            <person name="Loffler F."/>
        </authorList>
    </citation>
    <scope>NUCLEOTIDE SEQUENCE</scope>
</reference>
<organism evidence="1">
    <name type="scientific">bioreactor metagenome</name>
    <dbReference type="NCBI Taxonomy" id="1076179"/>
    <lineage>
        <taxon>unclassified sequences</taxon>
        <taxon>metagenomes</taxon>
        <taxon>ecological metagenomes</taxon>
    </lineage>
</organism>
<protein>
    <submittedName>
        <fullName evidence="1">Uncharacterized protein</fullName>
    </submittedName>
</protein>
<sequence>MLLLEAFDERKPRDGVAQCPDRKLDQHLLAGEVEIVFEKRFLEIVLPVDFKSEPDEEFLDALDRASGLHVHGIQKAVGVQVSENTAVISRFREADAQSVVEVEADAVRRLHDRLRRRERESRLLRRFGLNRKRSVRHRLAFDTEIRHIRYILLFQRLCLPRRNW</sequence>
<dbReference type="AlphaFoldDB" id="A0A645C390"/>
<gene>
    <name evidence="1" type="ORF">SDC9_119062</name>
</gene>
<dbReference type="EMBL" id="VSSQ01024524">
    <property type="protein sequence ID" value="MPM72089.1"/>
    <property type="molecule type" value="Genomic_DNA"/>
</dbReference>
<proteinExistence type="predicted"/>